<sequence length="380" mass="43764">MEHVPFNAALLKTIRTAFPDKTIDFWGEDSHIEEIKRQLGASYSVSIKWSSIMIPPRHAGFYKRFLPDLQNIKFLLDKLNSEPSSDVLVITFGNASILWTLKYYISSVNKDKKIQVVLHGDFSKLRYRASLRDHLNPLYHIGTLKTALRFACEQRIQYIVLEEAIHSAIIEVMPFLGDRFSVFDHPLPGDNKPVGVCDLTSPVQIGFLGAASERKGFIRYLQVAADVKRQMPGLADFHLVGYISEYQRNYDFDCLIDKPTTQRLNRDEYVNRLNKLHFVCLFYEREYELTASGVLLDCIEYGKPIIASRLPIFEMPARKLHDIGYLCDSDEFSRTIINIINTNDSARYEKQVQNMLRLKVTRSPETLANVYRGLIEYGHA</sequence>
<dbReference type="EMBL" id="QZJW01000037">
    <property type="protein sequence ID" value="RJO60866.1"/>
    <property type="molecule type" value="Genomic_DNA"/>
</dbReference>
<evidence type="ECO:0000313" key="1">
    <source>
        <dbReference type="EMBL" id="RJO60866.1"/>
    </source>
</evidence>
<proteinExistence type="predicted"/>
<gene>
    <name evidence="1" type="ORF">C4544_04290</name>
</gene>
<comment type="caution">
    <text evidence="1">The sequence shown here is derived from an EMBL/GenBank/DDBJ whole genome shotgun (WGS) entry which is preliminary data.</text>
</comment>
<evidence type="ECO:0000313" key="2">
    <source>
        <dbReference type="Proteomes" id="UP000285655"/>
    </source>
</evidence>
<name>A0A419DCH1_9BACT</name>
<dbReference type="SUPFAM" id="SSF53756">
    <property type="entry name" value="UDP-Glycosyltransferase/glycogen phosphorylase"/>
    <property type="match status" value="1"/>
</dbReference>
<reference evidence="1 2" key="1">
    <citation type="journal article" date="2017" name="ISME J.">
        <title>Energy and carbon metabolisms in a deep terrestrial subsurface fluid microbial community.</title>
        <authorList>
            <person name="Momper L."/>
            <person name="Jungbluth S.P."/>
            <person name="Lee M.D."/>
            <person name="Amend J.P."/>
        </authorList>
    </citation>
    <scope>NUCLEOTIDE SEQUENCE [LARGE SCALE GENOMIC DNA]</scope>
    <source>
        <strain evidence="1">SURF_29</strain>
    </source>
</reference>
<dbReference type="Proteomes" id="UP000285655">
    <property type="component" value="Unassembled WGS sequence"/>
</dbReference>
<dbReference type="Gene3D" id="3.40.50.2000">
    <property type="entry name" value="Glycogen Phosphorylase B"/>
    <property type="match status" value="1"/>
</dbReference>
<dbReference type="AlphaFoldDB" id="A0A419DCH1"/>
<protein>
    <recommendedName>
        <fullName evidence="3">Glycosyltransferase family 1 protein</fullName>
    </recommendedName>
</protein>
<evidence type="ECO:0008006" key="3">
    <source>
        <dbReference type="Google" id="ProtNLM"/>
    </source>
</evidence>
<organism evidence="1 2">
    <name type="scientific">candidate division WS5 bacterium</name>
    <dbReference type="NCBI Taxonomy" id="2093353"/>
    <lineage>
        <taxon>Bacteria</taxon>
        <taxon>candidate division WS5</taxon>
    </lineage>
</organism>
<accession>A0A419DCH1</accession>